<dbReference type="InterPro" id="IPR000550">
    <property type="entry name" value="Hppk"/>
</dbReference>
<comment type="pathway">
    <text evidence="1">Cofactor biosynthesis; tetrahydrofolate biosynthesis; 2-amino-4-hydroxy-6-hydroxymethyl-7,8-dihydropteridine diphosphate from 7,8-dihydroneopterin triphosphate: step 4/4.</text>
</comment>
<evidence type="ECO:0000256" key="3">
    <source>
        <dbReference type="ARBA" id="ARBA00022679"/>
    </source>
</evidence>
<evidence type="ECO:0000313" key="10">
    <source>
        <dbReference type="Proteomes" id="UP000321412"/>
    </source>
</evidence>
<evidence type="ECO:0000259" key="8">
    <source>
        <dbReference type="Pfam" id="PF01288"/>
    </source>
</evidence>
<dbReference type="GO" id="GO:0005524">
    <property type="term" value="F:ATP binding"/>
    <property type="evidence" value="ECO:0007669"/>
    <property type="project" value="UniProtKB-KW"/>
</dbReference>
<dbReference type="Gene3D" id="3.30.70.560">
    <property type="entry name" value="7,8-Dihydro-6-hydroxymethylpterin-pyrophosphokinase HPPK"/>
    <property type="match status" value="1"/>
</dbReference>
<dbReference type="GO" id="GO:0046654">
    <property type="term" value="P:tetrahydrofolate biosynthetic process"/>
    <property type="evidence" value="ECO:0007669"/>
    <property type="project" value="UniProtKB-UniPathway"/>
</dbReference>
<dbReference type="UniPathway" id="UPA00077">
    <property type="reaction ID" value="UER00155"/>
</dbReference>
<accession>A0A5C6X6D5</accession>
<name>A0A5C6X6D5_9DELT</name>
<keyword evidence="7" id="KW-0289">Folate biosynthesis</keyword>
<keyword evidence="4" id="KW-0547">Nucleotide-binding</keyword>
<proteinExistence type="predicted"/>
<feature type="domain" description="7,8-dihydro-6-hydroxymethylpterin-pyrophosphokinase" evidence="8">
    <location>
        <begin position="14"/>
        <end position="141"/>
    </location>
</feature>
<evidence type="ECO:0000256" key="1">
    <source>
        <dbReference type="ARBA" id="ARBA00005051"/>
    </source>
</evidence>
<gene>
    <name evidence="9" type="primary">folK</name>
    <name evidence="9" type="ORF">FRC98_17265</name>
</gene>
<sequence>MSKPTLDGKPSRAIIALGTNLGDRALALKRALDALDHLPRSGLGALSAFYETQPRIVEDQPLFLNACAELFTELAPLDLLDGLLAIERAMGRVRLQPKGPRAIDLDLLFYDDQTLDHPRLTLPHPAIAERAFVLVPLCDIAAELEHPVLGVSAQKLLEGCEDAGWVREFEEAPALTLLF</sequence>
<dbReference type="SUPFAM" id="SSF55083">
    <property type="entry name" value="6-hydroxymethyl-7,8-dihydropterin pyrophosphokinase, HPPK"/>
    <property type="match status" value="1"/>
</dbReference>
<reference evidence="9 10" key="1">
    <citation type="submission" date="2019-08" db="EMBL/GenBank/DDBJ databases">
        <title>Bradymonadales sp. TMQ4.</title>
        <authorList>
            <person name="Liang Q."/>
        </authorList>
    </citation>
    <scope>NUCLEOTIDE SEQUENCE [LARGE SCALE GENOMIC DNA]</scope>
    <source>
        <strain evidence="9 10">TMQ4</strain>
    </source>
</reference>
<keyword evidence="10" id="KW-1185">Reference proteome</keyword>
<dbReference type="OrthoDB" id="9808041at2"/>
<dbReference type="EC" id="2.7.6.3" evidence="2"/>
<evidence type="ECO:0000256" key="4">
    <source>
        <dbReference type="ARBA" id="ARBA00022741"/>
    </source>
</evidence>
<evidence type="ECO:0000313" key="9">
    <source>
        <dbReference type="EMBL" id="TXD35215.1"/>
    </source>
</evidence>
<evidence type="ECO:0000256" key="2">
    <source>
        <dbReference type="ARBA" id="ARBA00013253"/>
    </source>
</evidence>
<dbReference type="RefSeq" id="WP_146982677.1">
    <property type="nucleotide sequence ID" value="NZ_VOSM01000010.1"/>
</dbReference>
<organism evidence="9 10">
    <name type="scientific">Lujinxingia vulgaris</name>
    <dbReference type="NCBI Taxonomy" id="2600176"/>
    <lineage>
        <taxon>Bacteria</taxon>
        <taxon>Deltaproteobacteria</taxon>
        <taxon>Bradymonadales</taxon>
        <taxon>Lujinxingiaceae</taxon>
        <taxon>Lujinxingia</taxon>
    </lineage>
</organism>
<protein>
    <recommendedName>
        <fullName evidence="2">2-amino-4-hydroxy-6-hydroxymethyldihydropteridine diphosphokinase</fullName>
        <ecNumber evidence="2">2.7.6.3</ecNumber>
    </recommendedName>
</protein>
<dbReference type="NCBIfam" id="TIGR01498">
    <property type="entry name" value="folK"/>
    <property type="match status" value="1"/>
</dbReference>
<dbReference type="InterPro" id="IPR035907">
    <property type="entry name" value="Hppk_sf"/>
</dbReference>
<keyword evidence="5 9" id="KW-0418">Kinase</keyword>
<dbReference type="GO" id="GO:0046656">
    <property type="term" value="P:folic acid biosynthetic process"/>
    <property type="evidence" value="ECO:0007669"/>
    <property type="project" value="UniProtKB-KW"/>
</dbReference>
<dbReference type="GO" id="GO:0003848">
    <property type="term" value="F:2-amino-4-hydroxy-6-hydroxymethyldihydropteridine diphosphokinase activity"/>
    <property type="evidence" value="ECO:0007669"/>
    <property type="project" value="UniProtKB-EC"/>
</dbReference>
<dbReference type="Pfam" id="PF01288">
    <property type="entry name" value="HPPK"/>
    <property type="match status" value="1"/>
</dbReference>
<evidence type="ECO:0000256" key="5">
    <source>
        <dbReference type="ARBA" id="ARBA00022777"/>
    </source>
</evidence>
<dbReference type="EMBL" id="VOSM01000010">
    <property type="protein sequence ID" value="TXD35215.1"/>
    <property type="molecule type" value="Genomic_DNA"/>
</dbReference>
<dbReference type="CDD" id="cd00483">
    <property type="entry name" value="HPPK"/>
    <property type="match status" value="1"/>
</dbReference>
<dbReference type="GO" id="GO:0016301">
    <property type="term" value="F:kinase activity"/>
    <property type="evidence" value="ECO:0007669"/>
    <property type="project" value="UniProtKB-KW"/>
</dbReference>
<evidence type="ECO:0000256" key="7">
    <source>
        <dbReference type="ARBA" id="ARBA00022909"/>
    </source>
</evidence>
<keyword evidence="6" id="KW-0067">ATP-binding</keyword>
<dbReference type="PANTHER" id="PTHR43071:SF1">
    <property type="entry name" value="2-AMINO-4-HYDROXY-6-HYDROXYMETHYLDIHYDROPTERIDINE PYROPHOSPHOKINASE"/>
    <property type="match status" value="1"/>
</dbReference>
<dbReference type="PANTHER" id="PTHR43071">
    <property type="entry name" value="2-AMINO-4-HYDROXY-6-HYDROXYMETHYLDIHYDROPTERIDINE PYROPHOSPHOKINASE"/>
    <property type="match status" value="1"/>
</dbReference>
<dbReference type="Proteomes" id="UP000321412">
    <property type="component" value="Unassembled WGS sequence"/>
</dbReference>
<comment type="caution">
    <text evidence="9">The sequence shown here is derived from an EMBL/GenBank/DDBJ whole genome shotgun (WGS) entry which is preliminary data.</text>
</comment>
<evidence type="ECO:0000256" key="6">
    <source>
        <dbReference type="ARBA" id="ARBA00022840"/>
    </source>
</evidence>
<dbReference type="AlphaFoldDB" id="A0A5C6X6D5"/>
<keyword evidence="3 9" id="KW-0808">Transferase</keyword>